<dbReference type="HOGENOM" id="CLU_2261663_0_0_5"/>
<dbReference type="RefSeq" id="WP_014415310.1">
    <property type="nucleotide sequence ID" value="NC_017059.1"/>
</dbReference>
<dbReference type="EMBL" id="HE663493">
    <property type="protein sequence ID" value="CCG08676.1"/>
    <property type="molecule type" value="Genomic_DNA"/>
</dbReference>
<evidence type="ECO:0000313" key="2">
    <source>
        <dbReference type="Proteomes" id="UP000033220"/>
    </source>
</evidence>
<gene>
    <name evidence="1" type="ORF">RSPPHO_02050</name>
</gene>
<dbReference type="OrthoDB" id="7357608at2"/>
<keyword evidence="2" id="KW-1185">Reference proteome</keyword>
<dbReference type="KEGG" id="rpm:RSPPHO_02050"/>
<reference evidence="1 2" key="1">
    <citation type="submission" date="2012-02" db="EMBL/GenBank/DDBJ databases">
        <title>Shotgun genome sequence of Phaeospirillum photometricum DSM 122.</title>
        <authorList>
            <person name="Duquesne K."/>
            <person name="Sturgis J."/>
        </authorList>
    </citation>
    <scope>NUCLEOTIDE SEQUENCE [LARGE SCALE GENOMIC DNA]</scope>
    <source>
        <strain evidence="2">DSM122</strain>
    </source>
</reference>
<dbReference type="Proteomes" id="UP000033220">
    <property type="component" value="Chromosome DSM 122"/>
</dbReference>
<accession>H6SL11</accession>
<protein>
    <submittedName>
        <fullName evidence="1">Uncharacterized protein</fullName>
    </submittedName>
</protein>
<name>H6SL11_PARPM</name>
<organism evidence="1 2">
    <name type="scientific">Pararhodospirillum photometricum DSM 122</name>
    <dbReference type="NCBI Taxonomy" id="1150469"/>
    <lineage>
        <taxon>Bacteria</taxon>
        <taxon>Pseudomonadati</taxon>
        <taxon>Pseudomonadota</taxon>
        <taxon>Alphaproteobacteria</taxon>
        <taxon>Rhodospirillales</taxon>
        <taxon>Rhodospirillaceae</taxon>
        <taxon>Pararhodospirillum</taxon>
    </lineage>
</organism>
<proteinExistence type="predicted"/>
<dbReference type="PATRIC" id="fig|1150469.3.peg.2306"/>
<evidence type="ECO:0000313" key="1">
    <source>
        <dbReference type="EMBL" id="CCG08676.1"/>
    </source>
</evidence>
<sequence length="103" mass="11628">MKIWLRRLLAYKERASLKAYLRALKALGIPVTGIDWDFWDYPTPIICATPPTNNITEALALEDMAHDTVEATLPGLVGLVVIRWQYPPARPPHFAFQINVGID</sequence>
<dbReference type="AlphaFoldDB" id="H6SL11"/>
<dbReference type="STRING" id="1150469.RSPPHO_02050"/>